<sequence>MEEKRSALRQGVEILKGQIDRLQLENGKLKKASDEERARLNVLEEEKGKEASLRISLEKEIASLKSEKSSTKLEVDSRNVDLDREATHLRTCISEREVEIARLMQLLAEEITRADAEKKAAELERKNAAELQKSLEYEKRKADEATKMANAAAKEAEDGRLQLETLKNELEKTNLKWEEVTTKLKAEKENAIKEKTCSDEKRVNEEQIGGNNLLKQLEEEKQKVESLQKEMQEIMSSKRSIDSSELDVVKRKLEAEKKKVTREKRHVEEQKARVIEQKKIAEETEKRVSEETCRADKLLMQLEEEKQKVAKLQKEMLEVFSSQKVAVSSELDELKRNLDEEKKKAVQEQTRVEEEKVKAMEQRRMAEANKKWGSEEKCRADNLLLLLEEEKKKVGKLHKEMLEVVSSQKAYESSELDELKRSLEEEKKKAVQEQRRVEEEKLRVIEQRRIAEEHERRGSEEKCRADNLLLQLEEEKQKVEILRKEILDVSSSEKGSSSSEMDELKRNLEEEKKKAFLEQRRAEEEKARVVEQRRIAQENKKRSSEEKCRADNLLLQLEEEKQKVEKLREEMQVVMSSQKTGHLDEVNKNLKAEKKKASKERKRADLAISSKEEQKRIAEASIKNAMEEKCRADRLFEELESSRSLIENYERKLNKVTDMLEAGRKEVARQKKRADIQKLKLDEQGKIVTANEMRIAEEKCRGDNLLLELENARQKLKDMEHELHQVKLCRGLVGTASISTAFPVNEQAARVNLLQEQLKFEKKRMKHAKEVAKLEKHRKHILQQELQRLKQEFQCLLDHLSMLSGIYGARNGVTNVPKKSLPSQMHFRGDEEFRMSSLSIKDVSGLLKPNMRFVHAGNREESTSGMENVLDPLQGGSREDILPSSALNSNTASFSDEQLVGSQERVSGSVTMSAGLSVENTNEQATMLGCSNDCCRQRNGEKAGDVGKHGIRSPVEPAIGHAKKRRKILDEFESIKCMQSEGKSIFQEVEKKLFALHKTLFQPMNNESIEKENSPLPFTNTNLCGNPELSSKKGKPPRKPEVALQRTGDSNVQIEVDKVFAPSAAEIRESSQPLQALCRDNVKQNKDALMIFEQLINGDYMKLLDLDDPDAEERFRVAMERPLSPHLPVFDMFEFGQKVGANTPSMPVSGNNEATHQQAFSAHSKNQCYFVLFSDMEDFGSIARIFGATRTCVARCLFLQSNWSVQDILGALLLEKDLRPREKACVLFSLILLNFAAMSASKPVNFQIHEQMDSFAAHLRTVLFDIDTRDLCANFGDFHELITLGEDFVVTRKILSNNEVPCYLDGCGPSIEIMHEGEKSVLWPKMASTDLVVAGSVILASISKAVGDYSFVCEVSPKILQIGRTEYSLALSILHTFAYICGEEYFTNINYTSVMKVVKAVVTFMEGSLAENANNNLQSRDNDNPHQFTQCVKCPFSEGSFTLDYVSSELLEELQRHMVPEDPAVSAHSSNREAFSCFLGDVLSSLELITSIMGWEWVHGKIVPKLFRISESSHHDRVFSSALAVLLGDIGKLGVEARGYDDTGVEDIKRYLSHLLCQTASASMGDKTLPTAIVYGLIGLYPKGHEMLQNGINVKFPPEASASSDVVSKFLSSLSSDQITSLAGLVNPDRGVAAYAARIIKVRCRPHSLELLIKDLTPKQIDAVKEVGFGGILGLKLTETCKIMMPWLVERFNGASLMFNIGVNKEFVVTRYDVYDVFCLPMNVGNDVPEIAIVRVGENIDSQLKDVWKQQFNVHGYDGIPLGKIEARIRELIDGGDEFKKLFVMHALCSFLTPTANRTVDLKLAKALHVVSEIRNYDWCSYVLGQLGKHVSHFKDHEKQESLCGCMLLLEIIYFHRLKFQGKKENPTIPLIQHWTDEKVRKRVKLEKMANDFGQGLLDESTYPVSERYEHVHGVLPQPILLEEEGDKMIHHHVKATSSTGGRFIEVQLPEGAMTDGEIVSSARNAIHEAYLFLKRDMEVISHVYTKRFQTFQELATDLCFGDASLSSDSPEISQTQEFFSDPEVLNMIDGIVEKFTKMRSATELFRAFGGPSGGAKRVVDDVGHDNEEGSYATRSCKAFCSLDCGELGGSITYVSCFMKSNARLMTSMSRLALEVVDYSMVDDSSMDSGIVECYSLFLNELNRLEGGGVRKFFFGVRHSLCLLKLFDYRDSDNSSYANDLQNCWEEWVTSFNSGCDIFVANLIYVPVLYEDHYILFVIDHLKQKVHYLDNRIWGEEKIATFRDLSFHVCDQMGDFLAKRNHPNAELVPHYKFEVQEFDWKSSKSNNDCGVFLIHHMQFYEGTKFDNVHLMKALGRRFLRAQICATLVLSDMNESRNDTLSKLDDFNKNRDVLAAEVRSRKKAIVVAQKEGMNQEKEKAQKMVGLEKGSGTKVKRIIKKRRLS</sequence>
<feature type="coiled-coil region" evidence="1">
    <location>
        <begin position="5"/>
        <end position="74"/>
    </location>
</feature>
<accession>K4Q1D7</accession>
<feature type="coiled-coil region" evidence="1">
    <location>
        <begin position="409"/>
        <end position="666"/>
    </location>
</feature>
<dbReference type="PANTHER" id="PTHR35480">
    <property type="entry name" value="MATERNAL EFFECT EMBRYO ARREST 22"/>
    <property type="match status" value="1"/>
</dbReference>
<proteinExistence type="predicted"/>
<protein>
    <submittedName>
        <fullName evidence="2">Uncharacterized protein</fullName>
    </submittedName>
</protein>
<dbReference type="Gene3D" id="3.40.395.10">
    <property type="entry name" value="Adenoviral Proteinase, Chain A"/>
    <property type="match status" value="1"/>
</dbReference>
<feature type="coiled-coil region" evidence="1">
    <location>
        <begin position="695"/>
        <end position="799"/>
    </location>
</feature>
<name>K4Q1D7_BETVU</name>
<keyword evidence="1" id="KW-0175">Coiled coil</keyword>
<dbReference type="PANTHER" id="PTHR35480:SF1">
    <property type="entry name" value="MATERNAL EFFECT EMBRYO ARREST 22"/>
    <property type="match status" value="1"/>
</dbReference>
<evidence type="ECO:0000256" key="1">
    <source>
        <dbReference type="SAM" id="Coils"/>
    </source>
</evidence>
<dbReference type="SUPFAM" id="SSF54001">
    <property type="entry name" value="Cysteine proteinases"/>
    <property type="match status" value="1"/>
</dbReference>
<feature type="coiled-coil region" evidence="1">
    <location>
        <begin position="104"/>
        <end position="183"/>
    </location>
</feature>
<dbReference type="InterPro" id="IPR038765">
    <property type="entry name" value="Papain-like_cys_pep_sf"/>
</dbReference>
<dbReference type="EMBL" id="AB646134">
    <property type="protein sequence ID" value="BAM64827.1"/>
    <property type="molecule type" value="Genomic_DNA"/>
</dbReference>
<organism evidence="2">
    <name type="scientific">Beta vulgaris</name>
    <name type="common">Sugar beet</name>
    <dbReference type="NCBI Taxonomy" id="161934"/>
    <lineage>
        <taxon>Eukaryota</taxon>
        <taxon>Viridiplantae</taxon>
        <taxon>Streptophyta</taxon>
        <taxon>Embryophyta</taxon>
        <taxon>Tracheophyta</taxon>
        <taxon>Spermatophyta</taxon>
        <taxon>Magnoliopsida</taxon>
        <taxon>eudicotyledons</taxon>
        <taxon>Gunneridae</taxon>
        <taxon>Pentapetalae</taxon>
        <taxon>Caryophyllales</taxon>
        <taxon>Chenopodiaceae</taxon>
        <taxon>Betoideae</taxon>
        <taxon>Beta</taxon>
    </lineage>
</organism>
<reference evidence="2" key="1">
    <citation type="journal article" date="2012" name="Genetics">
        <title>Unusual and typical features of a novel restorer-of-fertility gene of sugar beet (Beta vulgaris L.).</title>
        <authorList>
            <person name="Matsuhira H."/>
            <person name="Kagami H."/>
            <person name="Kurata M."/>
            <person name="Kitazaki K."/>
            <person name="Matsunaga M."/>
            <person name="Hamaguchi Y."/>
            <person name="Hagihara E."/>
            <person name="Ueda M."/>
            <person name="Harada M."/>
            <person name="Muramatsu A."/>
            <person name="Yui-Kurino R."/>
            <person name="Taguchi K."/>
            <person name="Tamagake H."/>
            <person name="Mikami T."/>
            <person name="Kubo T."/>
        </authorList>
    </citation>
    <scope>NUCLEOTIDE SEQUENCE</scope>
</reference>
<evidence type="ECO:0000313" key="2">
    <source>
        <dbReference type="EMBL" id="BAM64827.1"/>
    </source>
</evidence>
<feature type="coiled-coil region" evidence="1">
    <location>
        <begin position="210"/>
        <end position="363"/>
    </location>
</feature>